<evidence type="ECO:0000259" key="3">
    <source>
        <dbReference type="Pfam" id="PF05368"/>
    </source>
</evidence>
<dbReference type="InterPro" id="IPR008030">
    <property type="entry name" value="NmrA-like"/>
</dbReference>
<dbReference type="CDD" id="cd05259">
    <property type="entry name" value="PCBER_SDR_a"/>
    <property type="match status" value="1"/>
</dbReference>
<dbReference type="OrthoDB" id="419598at2759"/>
<keyword evidence="2" id="KW-0560">Oxidoreductase</keyword>
<protein>
    <recommendedName>
        <fullName evidence="3">NmrA-like domain-containing protein</fullName>
    </recommendedName>
</protein>
<dbReference type="InterPro" id="IPR045312">
    <property type="entry name" value="PCBER-like"/>
</dbReference>
<dbReference type="PANTHER" id="PTHR47706:SF7">
    <property type="entry name" value="CIPA-LIKE, PUTATIVE (AFU_ORTHOLOGUE AFUA_1G01630)-RELATED"/>
    <property type="match status" value="1"/>
</dbReference>
<evidence type="ECO:0000256" key="2">
    <source>
        <dbReference type="ARBA" id="ARBA00023002"/>
    </source>
</evidence>
<evidence type="ECO:0000256" key="1">
    <source>
        <dbReference type="ARBA" id="ARBA00022857"/>
    </source>
</evidence>
<feature type="domain" description="NmrA-like" evidence="3">
    <location>
        <begin position="17"/>
        <end position="160"/>
    </location>
</feature>
<dbReference type="Proteomes" id="UP000316270">
    <property type="component" value="Chromosome 18"/>
</dbReference>
<dbReference type="GO" id="GO:0016491">
    <property type="term" value="F:oxidoreductase activity"/>
    <property type="evidence" value="ECO:0007669"/>
    <property type="project" value="UniProtKB-KW"/>
</dbReference>
<dbReference type="InterPro" id="IPR051609">
    <property type="entry name" value="NmrA/Isoflavone_reductase-like"/>
</dbReference>
<dbReference type="Pfam" id="PF05368">
    <property type="entry name" value="NmrA"/>
    <property type="match status" value="1"/>
</dbReference>
<proteinExistence type="predicted"/>
<reference evidence="4 5" key="1">
    <citation type="submission" date="2019-07" db="EMBL/GenBank/DDBJ databases">
        <title>Finished genome of Venturia effusa.</title>
        <authorList>
            <person name="Young C.A."/>
            <person name="Cox M.P."/>
            <person name="Ganley A.R.D."/>
            <person name="David W.J."/>
        </authorList>
    </citation>
    <scope>NUCLEOTIDE SEQUENCE [LARGE SCALE GENOMIC DNA]</scope>
    <source>
        <strain evidence="5">albino</strain>
    </source>
</reference>
<evidence type="ECO:0000313" key="5">
    <source>
        <dbReference type="Proteomes" id="UP000316270"/>
    </source>
</evidence>
<sequence length="346" mass="37925">MAQYASTQPSNYENHIQNIAIVGAGGRAGKYIVSAIQSNGRSQTITALTRKDSSNTFADGVKTAYIDYSDPATIVSALRGQDVLIITMNVMAAPDASKKLIEAAAEAGVKWILPNEWGADDSNEEAGKDVMIGAAKKADREFIESLGVSWIGIACGFWYEFSLGGGQERYGFDFTNKSVLFYDDGEAKIDTSTWAACGEAVGKLLALPILPEDEEDCKPTISGWTNDFVRVGSFDINQKDMFASVLRVTGDKESDWTIRYQPVVERFEQGRAELQKGDRMGFAQLLYARAFYPDGAGKHAGLDNEKLGLKHEKIDEATKFGIHLHESDHFEAERTAYSAGRAEKKD</sequence>
<dbReference type="Gene3D" id="3.40.50.720">
    <property type="entry name" value="NAD(P)-binding Rossmann-like Domain"/>
    <property type="match status" value="1"/>
</dbReference>
<gene>
    <name evidence="4" type="ORF">FKW77_003709</name>
</gene>
<dbReference type="EMBL" id="CP042202">
    <property type="protein sequence ID" value="QDS77691.1"/>
    <property type="molecule type" value="Genomic_DNA"/>
</dbReference>
<name>A0A517LPX1_9PEZI</name>
<evidence type="ECO:0000313" key="4">
    <source>
        <dbReference type="EMBL" id="QDS77691.1"/>
    </source>
</evidence>
<dbReference type="SUPFAM" id="SSF51735">
    <property type="entry name" value="NAD(P)-binding Rossmann-fold domains"/>
    <property type="match status" value="1"/>
</dbReference>
<keyword evidence="1" id="KW-0521">NADP</keyword>
<dbReference type="InterPro" id="IPR036291">
    <property type="entry name" value="NAD(P)-bd_dom_sf"/>
</dbReference>
<dbReference type="AlphaFoldDB" id="A0A517LPX1"/>
<dbReference type="STRING" id="50376.A0A517LPX1"/>
<dbReference type="PANTHER" id="PTHR47706">
    <property type="entry name" value="NMRA-LIKE FAMILY PROTEIN"/>
    <property type="match status" value="1"/>
</dbReference>
<keyword evidence="5" id="KW-1185">Reference proteome</keyword>
<accession>A0A517LPX1</accession>
<organism evidence="4 5">
    <name type="scientific">Venturia effusa</name>
    <dbReference type="NCBI Taxonomy" id="50376"/>
    <lineage>
        <taxon>Eukaryota</taxon>
        <taxon>Fungi</taxon>
        <taxon>Dikarya</taxon>
        <taxon>Ascomycota</taxon>
        <taxon>Pezizomycotina</taxon>
        <taxon>Dothideomycetes</taxon>
        <taxon>Pleosporomycetidae</taxon>
        <taxon>Venturiales</taxon>
        <taxon>Venturiaceae</taxon>
        <taxon>Venturia</taxon>
    </lineage>
</organism>